<accession>A0A9P8YBC3</accession>
<dbReference type="RefSeq" id="XP_046013899.1">
    <property type="nucleotide sequence ID" value="XM_046153583.1"/>
</dbReference>
<feature type="compositionally biased region" description="Polar residues" evidence="1">
    <location>
        <begin position="165"/>
        <end position="174"/>
    </location>
</feature>
<comment type="caution">
    <text evidence="2">The sequence shown here is derived from an EMBL/GenBank/DDBJ whole genome shotgun (WGS) entry which is preliminary data.</text>
</comment>
<dbReference type="OrthoDB" id="4150019at2759"/>
<dbReference type="Proteomes" id="UP000756346">
    <property type="component" value="Unassembled WGS sequence"/>
</dbReference>
<feature type="region of interest" description="Disordered" evidence="1">
    <location>
        <begin position="165"/>
        <end position="189"/>
    </location>
</feature>
<feature type="region of interest" description="Disordered" evidence="1">
    <location>
        <begin position="1"/>
        <end position="21"/>
    </location>
</feature>
<sequence>MGPWKQDSEDSPSLTGFHGFSSQTPQYLTGWQQSMESVPSSGASYVRVEDKWDPSLQSPSQTILHGSQDSGAPHHVMLAGHDAHHASFDLRSSMRPSIRPGIYAPIIVPSSTASPVETHHTQMGTGPAPRHQGMTDPTYPWLGQQRYSCVRTPASEYGQTWFANYNNKNNTPYPQQEEELMEPTLPQNQ</sequence>
<dbReference type="EMBL" id="JAGTJQ010000004">
    <property type="protein sequence ID" value="KAH7033067.1"/>
    <property type="molecule type" value="Genomic_DNA"/>
</dbReference>
<gene>
    <name evidence="2" type="ORF">B0I36DRAFT_320707</name>
</gene>
<dbReference type="AlphaFoldDB" id="A0A9P8YBC3"/>
<name>A0A9P8YBC3_9PEZI</name>
<evidence type="ECO:0000313" key="2">
    <source>
        <dbReference type="EMBL" id="KAH7033067.1"/>
    </source>
</evidence>
<keyword evidence="3" id="KW-1185">Reference proteome</keyword>
<dbReference type="GeneID" id="70183129"/>
<proteinExistence type="predicted"/>
<evidence type="ECO:0000313" key="3">
    <source>
        <dbReference type="Proteomes" id="UP000756346"/>
    </source>
</evidence>
<reference evidence="2" key="1">
    <citation type="journal article" date="2021" name="Nat. Commun.">
        <title>Genetic determinants of endophytism in the Arabidopsis root mycobiome.</title>
        <authorList>
            <person name="Mesny F."/>
            <person name="Miyauchi S."/>
            <person name="Thiergart T."/>
            <person name="Pickel B."/>
            <person name="Atanasova L."/>
            <person name="Karlsson M."/>
            <person name="Huettel B."/>
            <person name="Barry K.W."/>
            <person name="Haridas S."/>
            <person name="Chen C."/>
            <person name="Bauer D."/>
            <person name="Andreopoulos W."/>
            <person name="Pangilinan J."/>
            <person name="LaButti K."/>
            <person name="Riley R."/>
            <person name="Lipzen A."/>
            <person name="Clum A."/>
            <person name="Drula E."/>
            <person name="Henrissat B."/>
            <person name="Kohler A."/>
            <person name="Grigoriev I.V."/>
            <person name="Martin F.M."/>
            <person name="Hacquard S."/>
        </authorList>
    </citation>
    <scope>NUCLEOTIDE SEQUENCE</scope>
    <source>
        <strain evidence="2">MPI-CAGE-CH-0230</strain>
    </source>
</reference>
<evidence type="ECO:0000256" key="1">
    <source>
        <dbReference type="SAM" id="MobiDB-lite"/>
    </source>
</evidence>
<organism evidence="2 3">
    <name type="scientific">Microdochium trichocladiopsis</name>
    <dbReference type="NCBI Taxonomy" id="1682393"/>
    <lineage>
        <taxon>Eukaryota</taxon>
        <taxon>Fungi</taxon>
        <taxon>Dikarya</taxon>
        <taxon>Ascomycota</taxon>
        <taxon>Pezizomycotina</taxon>
        <taxon>Sordariomycetes</taxon>
        <taxon>Xylariomycetidae</taxon>
        <taxon>Xylariales</taxon>
        <taxon>Microdochiaceae</taxon>
        <taxon>Microdochium</taxon>
    </lineage>
</organism>
<protein>
    <submittedName>
        <fullName evidence="2">Uncharacterized protein</fullName>
    </submittedName>
</protein>